<feature type="transmembrane region" description="Helical" evidence="5">
    <location>
        <begin position="125"/>
        <end position="145"/>
    </location>
</feature>
<feature type="transmembrane region" description="Helical" evidence="5">
    <location>
        <begin position="394"/>
        <end position="413"/>
    </location>
</feature>
<feature type="transmembrane region" description="Helical" evidence="5">
    <location>
        <begin position="328"/>
        <end position="347"/>
    </location>
</feature>
<keyword evidence="4 5" id="KW-0472">Membrane</keyword>
<comment type="caution">
    <text evidence="7">The sequence shown here is derived from an EMBL/GenBank/DDBJ whole genome shotgun (WGS) entry which is preliminary data.</text>
</comment>
<dbReference type="InterPro" id="IPR051533">
    <property type="entry name" value="WaaL-like"/>
</dbReference>
<keyword evidence="7" id="KW-0436">Ligase</keyword>
<comment type="subcellular location">
    <subcellularLocation>
        <location evidence="1">Membrane</location>
        <topology evidence="1">Multi-pass membrane protein</topology>
    </subcellularLocation>
</comment>
<dbReference type="Proteomes" id="UP001568358">
    <property type="component" value="Unassembled WGS sequence"/>
</dbReference>
<dbReference type="PANTHER" id="PTHR37422">
    <property type="entry name" value="TEICHURONIC ACID BIOSYNTHESIS PROTEIN TUAE"/>
    <property type="match status" value="1"/>
</dbReference>
<dbReference type="GO" id="GO:0016874">
    <property type="term" value="F:ligase activity"/>
    <property type="evidence" value="ECO:0007669"/>
    <property type="project" value="UniProtKB-KW"/>
</dbReference>
<feature type="transmembrane region" description="Helical" evidence="5">
    <location>
        <begin position="20"/>
        <end position="41"/>
    </location>
</feature>
<evidence type="ECO:0000313" key="8">
    <source>
        <dbReference type="Proteomes" id="UP001568358"/>
    </source>
</evidence>
<sequence>MNYKTNLLSVWHNISQEQIHSVLVAFFCLYMLLFAFGRIIINVGQLGSLILLCAYYAKGFNNSNLKKFGGKKFFAIFFAYLVLNVILSQFPEKSFRAISVNWWKSFVVPFIAMELVKSEKDLRKLILAFAGAAFLQGVDGVWQYFSGMDLIHQTPFYGARLTGSMKTPRVGNYMAIILPAAFGILYFVKQQGYRWSKVVCSLLLAPAIFLWIFSLTRSGYAGAGIALFTLWAFVWPPFRIYKLALPASAVGALLLFGPSRISFERLMQDPRWEIWSYALKIFEHFPIFGAGLKTYAPARDFLGLKQHIAHAGIPHPHNMYLQFLSDGGVVGFTVSVLFLFGLLYFAFKTIRPHIINEIQTKSSDYFWRYTALFWASYLAYLGTGISAHDFFRPWWLTMGMAMLGITLGACTAGEKLPASRTSI</sequence>
<evidence type="ECO:0000256" key="2">
    <source>
        <dbReference type="ARBA" id="ARBA00022692"/>
    </source>
</evidence>
<protein>
    <submittedName>
        <fullName evidence="7">O-antigen ligase family protein</fullName>
    </submittedName>
</protein>
<dbReference type="EMBL" id="JBFSOO010000008">
    <property type="protein sequence ID" value="MEZ6854134.1"/>
    <property type="molecule type" value="Genomic_DNA"/>
</dbReference>
<dbReference type="RefSeq" id="WP_371150695.1">
    <property type="nucleotide sequence ID" value="NZ_JBFSOO010000008.1"/>
</dbReference>
<keyword evidence="2 5" id="KW-0812">Transmembrane</keyword>
<accession>A0ABV4JTR3</accession>
<feature type="transmembrane region" description="Helical" evidence="5">
    <location>
        <begin position="219"/>
        <end position="236"/>
    </location>
</feature>
<evidence type="ECO:0000256" key="5">
    <source>
        <dbReference type="SAM" id="Phobius"/>
    </source>
</evidence>
<keyword evidence="8" id="KW-1185">Reference proteome</keyword>
<dbReference type="PANTHER" id="PTHR37422:SF13">
    <property type="entry name" value="LIPOPOLYSACCHARIDE BIOSYNTHESIS PROTEIN PA4999-RELATED"/>
    <property type="match status" value="1"/>
</dbReference>
<feature type="transmembrane region" description="Helical" evidence="5">
    <location>
        <begin position="195"/>
        <end position="213"/>
    </location>
</feature>
<feature type="domain" description="O-antigen ligase-related" evidence="6">
    <location>
        <begin position="203"/>
        <end position="333"/>
    </location>
</feature>
<evidence type="ECO:0000256" key="4">
    <source>
        <dbReference type="ARBA" id="ARBA00023136"/>
    </source>
</evidence>
<evidence type="ECO:0000256" key="3">
    <source>
        <dbReference type="ARBA" id="ARBA00022989"/>
    </source>
</evidence>
<evidence type="ECO:0000313" key="7">
    <source>
        <dbReference type="EMBL" id="MEZ6854134.1"/>
    </source>
</evidence>
<organism evidence="7 8">
    <name type="scientific">Halodesulfovibrio aestuarii</name>
    <dbReference type="NCBI Taxonomy" id="126333"/>
    <lineage>
        <taxon>Bacteria</taxon>
        <taxon>Pseudomonadati</taxon>
        <taxon>Thermodesulfobacteriota</taxon>
        <taxon>Desulfovibrionia</taxon>
        <taxon>Desulfovibrionales</taxon>
        <taxon>Desulfovibrionaceae</taxon>
        <taxon>Halodesulfovibrio</taxon>
    </lineage>
</organism>
<feature type="transmembrane region" description="Helical" evidence="5">
    <location>
        <begin position="243"/>
        <end position="263"/>
    </location>
</feature>
<feature type="transmembrane region" description="Helical" evidence="5">
    <location>
        <begin position="73"/>
        <end position="90"/>
    </location>
</feature>
<gene>
    <name evidence="7" type="ORF">AB2Z07_11450</name>
</gene>
<dbReference type="Pfam" id="PF04932">
    <property type="entry name" value="Wzy_C"/>
    <property type="match status" value="1"/>
</dbReference>
<name>A0ABV4JTR3_9BACT</name>
<evidence type="ECO:0000256" key="1">
    <source>
        <dbReference type="ARBA" id="ARBA00004141"/>
    </source>
</evidence>
<evidence type="ECO:0000259" key="6">
    <source>
        <dbReference type="Pfam" id="PF04932"/>
    </source>
</evidence>
<feature type="transmembrane region" description="Helical" evidence="5">
    <location>
        <begin position="367"/>
        <end position="388"/>
    </location>
</feature>
<feature type="transmembrane region" description="Helical" evidence="5">
    <location>
        <begin position="170"/>
        <end position="188"/>
    </location>
</feature>
<reference evidence="7 8" key="1">
    <citation type="submission" date="2024-07" db="EMBL/GenBank/DDBJ databases">
        <title>Active virus-host system and metabolic interactions in a Lokiarchaeon culture.</title>
        <authorList>
            <person name="Ponce Toledo R.I."/>
            <person name="Rodrigues Oliveira T."/>
            <person name="Schleper C."/>
        </authorList>
    </citation>
    <scope>NUCLEOTIDE SEQUENCE [LARGE SCALE GENOMIC DNA]</scope>
    <source>
        <strain evidence="7 8">B35</strain>
    </source>
</reference>
<dbReference type="InterPro" id="IPR007016">
    <property type="entry name" value="O-antigen_ligase-rel_domated"/>
</dbReference>
<keyword evidence="3 5" id="KW-1133">Transmembrane helix</keyword>
<proteinExistence type="predicted"/>